<keyword evidence="1" id="KW-0472">Membrane</keyword>
<reference evidence="2 3" key="1">
    <citation type="submission" date="2020-06" db="EMBL/GenBank/DDBJ databases">
        <title>Description of novel acetic acid bacteria.</title>
        <authorList>
            <person name="Sombolestani A."/>
        </authorList>
    </citation>
    <scope>NUCLEOTIDE SEQUENCE [LARGE SCALE GENOMIC DNA]</scope>
    <source>
        <strain evidence="2 3">LMG 31431</strain>
    </source>
</reference>
<organism evidence="2 3">
    <name type="scientific">Nguyenibacter vanlangensis</name>
    <dbReference type="NCBI Taxonomy" id="1216886"/>
    <lineage>
        <taxon>Bacteria</taxon>
        <taxon>Pseudomonadati</taxon>
        <taxon>Pseudomonadota</taxon>
        <taxon>Alphaproteobacteria</taxon>
        <taxon>Acetobacterales</taxon>
        <taxon>Acetobacteraceae</taxon>
        <taxon>Nguyenibacter</taxon>
    </lineage>
</organism>
<keyword evidence="1" id="KW-0812">Transmembrane</keyword>
<comment type="caution">
    <text evidence="2">The sequence shown here is derived from an EMBL/GenBank/DDBJ whole genome shotgun (WGS) entry which is preliminary data.</text>
</comment>
<dbReference type="Proteomes" id="UP000534870">
    <property type="component" value="Unassembled WGS sequence"/>
</dbReference>
<feature type="transmembrane region" description="Helical" evidence="1">
    <location>
        <begin position="34"/>
        <end position="54"/>
    </location>
</feature>
<evidence type="ECO:0000313" key="3">
    <source>
        <dbReference type="Proteomes" id="UP000534870"/>
    </source>
</evidence>
<name>A0A7Y7IUL8_9PROT</name>
<protein>
    <submittedName>
        <fullName evidence="2">Uncharacterized protein</fullName>
    </submittedName>
</protein>
<evidence type="ECO:0000313" key="2">
    <source>
        <dbReference type="EMBL" id="NVN10709.1"/>
    </source>
</evidence>
<gene>
    <name evidence="2" type="ORF">HUK84_06045</name>
</gene>
<dbReference type="RefSeq" id="WP_176639471.1">
    <property type="nucleotide sequence ID" value="NZ_JABXXP010000066.1"/>
</dbReference>
<accession>A0A7Y7IUL8</accession>
<sequence>MLGTFLYVGVEVMAGDAIGTYGRGFGQPPDTTRFFTPLTLAAMMLGYIGGLLFVPRLLS</sequence>
<evidence type="ECO:0000256" key="1">
    <source>
        <dbReference type="SAM" id="Phobius"/>
    </source>
</evidence>
<dbReference type="EMBL" id="JABXXP010000066">
    <property type="protein sequence ID" value="NVN10709.1"/>
    <property type="molecule type" value="Genomic_DNA"/>
</dbReference>
<keyword evidence="1" id="KW-1133">Transmembrane helix</keyword>
<dbReference type="AlphaFoldDB" id="A0A7Y7IUL8"/>
<proteinExistence type="predicted"/>